<evidence type="ECO:0000256" key="1">
    <source>
        <dbReference type="SAM" id="MobiDB-lite"/>
    </source>
</evidence>
<dbReference type="EMBL" id="LR797516">
    <property type="protein sequence ID" value="CAB4222210.1"/>
    <property type="molecule type" value="Genomic_DNA"/>
</dbReference>
<accession>A0A6J5QMZ2</accession>
<feature type="region of interest" description="Disordered" evidence="1">
    <location>
        <begin position="93"/>
        <end position="118"/>
    </location>
</feature>
<dbReference type="Pfam" id="PF13730">
    <property type="entry name" value="HTH_36"/>
    <property type="match status" value="1"/>
</dbReference>
<evidence type="ECO:0000313" key="3">
    <source>
        <dbReference type="EMBL" id="CAB4222210.1"/>
    </source>
</evidence>
<dbReference type="EMBL" id="LR797014">
    <property type="protein sequence ID" value="CAB4180914.1"/>
    <property type="molecule type" value="Genomic_DNA"/>
</dbReference>
<gene>
    <name evidence="2" type="ORF">UFOVP1056_5</name>
    <name evidence="3" type="ORF">UFOVP1659_2</name>
</gene>
<reference evidence="2" key="1">
    <citation type="submission" date="2020-05" db="EMBL/GenBank/DDBJ databases">
        <authorList>
            <person name="Chiriac C."/>
            <person name="Salcher M."/>
            <person name="Ghai R."/>
            <person name="Kavagutti S V."/>
        </authorList>
    </citation>
    <scope>NUCLEOTIDE SEQUENCE</scope>
</reference>
<proteinExistence type="predicted"/>
<name>A0A6J5QMZ2_9CAUD</name>
<protein>
    <recommendedName>
        <fullName evidence="4">Helix-turn-helix domain containing protein</fullName>
    </recommendedName>
</protein>
<evidence type="ECO:0008006" key="4">
    <source>
        <dbReference type="Google" id="ProtNLM"/>
    </source>
</evidence>
<organism evidence="2">
    <name type="scientific">uncultured Caudovirales phage</name>
    <dbReference type="NCBI Taxonomy" id="2100421"/>
    <lineage>
        <taxon>Viruses</taxon>
        <taxon>Duplodnaviria</taxon>
        <taxon>Heunggongvirae</taxon>
        <taxon>Uroviricota</taxon>
        <taxon>Caudoviricetes</taxon>
        <taxon>Peduoviridae</taxon>
        <taxon>Maltschvirus</taxon>
        <taxon>Maltschvirus maltsch</taxon>
    </lineage>
</organism>
<sequence>MIVRSARPEDHFTVVSNAIVTNCALSWKARGILIYLLSKPDHWSTSSENLARQGPDGRDAIRSALTELDQAGYLKRTRSQGRDGRWRTVVTVYDTPNPQPVNNPVGNLITDDGFTDVG</sequence>
<evidence type="ECO:0000313" key="2">
    <source>
        <dbReference type="EMBL" id="CAB4180914.1"/>
    </source>
</evidence>